<dbReference type="InterPro" id="IPR036770">
    <property type="entry name" value="Ankyrin_rpt-contain_sf"/>
</dbReference>
<dbReference type="InterPro" id="IPR002110">
    <property type="entry name" value="Ankyrin_rpt"/>
</dbReference>
<dbReference type="EMBL" id="KI913114">
    <property type="protein sequence ID" value="ETV89700.1"/>
    <property type="molecule type" value="Genomic_DNA"/>
</dbReference>
<dbReference type="SMART" id="SM00248">
    <property type="entry name" value="ANK"/>
    <property type="match status" value="9"/>
</dbReference>
<feature type="repeat" description="ANK" evidence="3">
    <location>
        <begin position="1529"/>
        <end position="1561"/>
    </location>
</feature>
<accession>W4HCI8</accession>
<dbReference type="InterPro" id="IPR016024">
    <property type="entry name" value="ARM-type_fold"/>
</dbReference>
<evidence type="ECO:0000256" key="4">
    <source>
        <dbReference type="SAM" id="MobiDB-lite"/>
    </source>
</evidence>
<dbReference type="RefSeq" id="XP_009822100.1">
    <property type="nucleotide sequence ID" value="XM_009823798.1"/>
</dbReference>
<evidence type="ECO:0000256" key="1">
    <source>
        <dbReference type="ARBA" id="ARBA00022737"/>
    </source>
</evidence>
<dbReference type="Pfam" id="PF13857">
    <property type="entry name" value="Ank_5"/>
    <property type="match status" value="1"/>
</dbReference>
<evidence type="ECO:0000256" key="2">
    <source>
        <dbReference type="ARBA" id="ARBA00023043"/>
    </source>
</evidence>
<proteinExistence type="predicted"/>
<feature type="region of interest" description="Disordered" evidence="4">
    <location>
        <begin position="377"/>
        <end position="415"/>
    </location>
</feature>
<feature type="compositionally biased region" description="Basic and acidic residues" evidence="4">
    <location>
        <begin position="655"/>
        <end position="675"/>
    </location>
</feature>
<gene>
    <name evidence="5" type="ORF">H257_00883</name>
</gene>
<feature type="region of interest" description="Disordered" evidence="4">
    <location>
        <begin position="655"/>
        <end position="676"/>
    </location>
</feature>
<feature type="repeat" description="ANK" evidence="3">
    <location>
        <begin position="965"/>
        <end position="997"/>
    </location>
</feature>
<dbReference type="Gene3D" id="1.25.40.20">
    <property type="entry name" value="Ankyrin repeat-containing domain"/>
    <property type="match status" value="3"/>
</dbReference>
<organism evidence="5">
    <name type="scientific">Aphanomyces astaci</name>
    <name type="common">Crayfish plague agent</name>
    <dbReference type="NCBI Taxonomy" id="112090"/>
    <lineage>
        <taxon>Eukaryota</taxon>
        <taxon>Sar</taxon>
        <taxon>Stramenopiles</taxon>
        <taxon>Oomycota</taxon>
        <taxon>Saprolegniomycetes</taxon>
        <taxon>Saprolegniales</taxon>
        <taxon>Verrucalvaceae</taxon>
        <taxon>Aphanomyces</taxon>
    </lineage>
</organism>
<evidence type="ECO:0000313" key="5">
    <source>
        <dbReference type="EMBL" id="ETV89700.1"/>
    </source>
</evidence>
<dbReference type="STRING" id="112090.W4HCI8"/>
<feature type="compositionally biased region" description="Polar residues" evidence="4">
    <location>
        <begin position="377"/>
        <end position="389"/>
    </location>
</feature>
<keyword evidence="1" id="KW-0677">Repeat</keyword>
<evidence type="ECO:0000256" key="3">
    <source>
        <dbReference type="PROSITE-ProRule" id="PRU00023"/>
    </source>
</evidence>
<dbReference type="PANTHER" id="PTHR24198">
    <property type="entry name" value="ANKYRIN REPEAT AND PROTEIN KINASE DOMAIN-CONTAINING PROTEIN"/>
    <property type="match status" value="1"/>
</dbReference>
<feature type="region of interest" description="Disordered" evidence="4">
    <location>
        <begin position="1617"/>
        <end position="1646"/>
    </location>
</feature>
<feature type="compositionally biased region" description="Polar residues" evidence="4">
    <location>
        <begin position="1617"/>
        <end position="1627"/>
    </location>
</feature>
<dbReference type="SUPFAM" id="SSF48371">
    <property type="entry name" value="ARM repeat"/>
    <property type="match status" value="1"/>
</dbReference>
<dbReference type="PANTHER" id="PTHR24198:SF165">
    <property type="entry name" value="ANKYRIN REPEAT-CONTAINING PROTEIN-RELATED"/>
    <property type="match status" value="1"/>
</dbReference>
<feature type="compositionally biased region" description="Basic and acidic residues" evidence="4">
    <location>
        <begin position="402"/>
        <end position="413"/>
    </location>
</feature>
<dbReference type="SUPFAM" id="SSF48403">
    <property type="entry name" value="Ankyrin repeat"/>
    <property type="match status" value="1"/>
</dbReference>
<name>W4HCI8_APHAT</name>
<protein>
    <submittedName>
        <fullName evidence="5">Uncharacterized protein</fullName>
    </submittedName>
</protein>
<dbReference type="VEuPathDB" id="FungiDB:H257_00883"/>
<dbReference type="Pfam" id="PF12796">
    <property type="entry name" value="Ank_2"/>
    <property type="match status" value="1"/>
</dbReference>
<feature type="repeat" description="ANK" evidence="3">
    <location>
        <begin position="1142"/>
        <end position="1174"/>
    </location>
</feature>
<keyword evidence="2 3" id="KW-0040">ANK repeat</keyword>
<sequence>MSAADIGVVAASEVLPLSKATKAAWKRALKQLKLKDVGKKVEGIRYCAEDSRFFREGGGLALLMAFLTRAKQHEILSQALAMFSRLVSEPNQPCALNAVYILDEGRSSETLWVGGEYFLAVGGMVVDDDLKLTALRIFTKLVEFALALPPDYPNRSELVTNVCTRGDPVSQLTLAIRLSNVELQFASLKALYTLACGHPDTNELIQSLHVSNATHTILSYLLHDDSRLSLLASKYIEHNTRYESGRLSFAQTNALVDLTTKLQVLTSALNVDGGNEAATGDIICQGLELTALTLTRLLVTATNSDESADLRLQVASQLATALSSPLLKGKIRASSALVLLSSLGRLLERHEDCRTRVKELSFLPNLVHYLMLDETSSAPAGDASDQQEPVDTKAKPGKGGKPVKDSPKKDKETAPPAVTLAAAIPGLDSDAAIVDVQAVVKAEAAKTTLLNVRNAAEKMLHVCATVDGGVDGRVFGKVASGGEPWLVYEGFHVVFSAPDPTTVLRGVRFAAMVLRHNENGLRMGVAGTTSLLTILAEQAKTLDRIDDDPTKRTALVADIAQCLVYLAATSVDVCELCGDDALSPVNAFASFVLQHAGDDAVEVLSPLNYTWGVADSSIVDLTVPPRTIKPQVLCAQALAAFARGVLEFANVPSKAEEAQDKGKAPPLAKEKKQKDASLLPGEKVATRVAAFSLQLLQLLATLHDFDLHVEVLNILQSMPYLPNGRKALLRQAQEQLVLEREPPPSDVAGAVDALRINPPDGLTAGAAPFAQPWTEPLQAYARILEPVLHVFHRSDSPIPDIFAALKVLQGLLVDEKCPQDEYDLDLFTNVAVGQGGLVVLASLLDLPRLHDVPSCPDHDQALVQLLENLLHHLIQWGTHAQGSVLAKLEAYIAEEEDSSDDAKQAIARTKTIASRWTSMLAASHDYARFSLVGVSALLVAVELCHHNLTKLLLQAGVRAEVADQGNNSALMKALAAGHYGIVDDLLAGGANVNTLNNRDQSVLKFCLVSAPQLQSPAIETAMNTLRQAESCMPTGAITSPQCLQVSALEASIVLDSIVVTNAAAPAAYLQVFLEKGSDPNISDDDGSFPLHWVLSSARIRTQIRGCRVCLRFESTQVDAAAVLHLTALLLAHHAHVNVCNKRGQTPLHVAILNGHGEAALLLLQHGAHPFMTDGLGCLPLHYLCAGACGPDTIQVLDTILTLSTKFEVTPASFVDLRKGKSEAEKTLVELDAILDDGLEALVAPRALTTSPSSKSDLLIHSSKSGLFPFHYACGVREPELDMTFESNSHTTTTRAEVLKHLVTKYGLNVAQPTTSHHLNALHFAAKYDVAGSNGPVIGFLVESQVPLNAVHEPKDIDVPQMLKPQTTVGYIEDSDTPPIQAYISSYCNLQGYHLVTTTGRHVSLVPRTALVPSQEPLVLVGEFAMSPLHYAVQHSDNATWQLLHAGADLAPDGSDIPLLALACAAQRSVDVIEYLAPRLAPRQANVRVELAPSVHGTALHFAVTNNDVAVAKLLLDADAAALKIKRSRDGYTPLHVACALGLKDMVVFLASKGALAAVTPNNESPLQLLLETQRLDIVEALVDAKFAAEPQLVWIREHYDAQNSAVPEWLRSYVPQSTHQANDTTATDLGKNATINEPNQEQDEPNNAKALESAVFNDDDSLVVQPEFAIH</sequence>
<reference evidence="5" key="1">
    <citation type="submission" date="2013-12" db="EMBL/GenBank/DDBJ databases">
        <title>The Genome Sequence of Aphanomyces astaci APO3.</title>
        <authorList>
            <consortium name="The Broad Institute Genomics Platform"/>
            <person name="Russ C."/>
            <person name="Tyler B."/>
            <person name="van West P."/>
            <person name="Dieguez-Uribeondo J."/>
            <person name="Young S.K."/>
            <person name="Zeng Q."/>
            <person name="Gargeya S."/>
            <person name="Fitzgerald M."/>
            <person name="Abouelleil A."/>
            <person name="Alvarado L."/>
            <person name="Chapman S.B."/>
            <person name="Gainer-Dewar J."/>
            <person name="Goldberg J."/>
            <person name="Griggs A."/>
            <person name="Gujja S."/>
            <person name="Hansen M."/>
            <person name="Howarth C."/>
            <person name="Imamovic A."/>
            <person name="Ireland A."/>
            <person name="Larimer J."/>
            <person name="McCowan C."/>
            <person name="Murphy C."/>
            <person name="Pearson M."/>
            <person name="Poon T.W."/>
            <person name="Priest M."/>
            <person name="Roberts A."/>
            <person name="Saif S."/>
            <person name="Shea T."/>
            <person name="Sykes S."/>
            <person name="Wortman J."/>
            <person name="Nusbaum C."/>
            <person name="Birren B."/>
        </authorList>
    </citation>
    <scope>NUCLEOTIDE SEQUENCE [LARGE SCALE GENOMIC DNA]</scope>
    <source>
        <strain evidence="5">APO3</strain>
    </source>
</reference>
<dbReference type="PROSITE" id="PS50297">
    <property type="entry name" value="ANK_REP_REGION"/>
    <property type="match status" value="2"/>
</dbReference>
<dbReference type="PROSITE" id="PS50088">
    <property type="entry name" value="ANK_REPEAT"/>
    <property type="match status" value="3"/>
</dbReference>
<dbReference type="OrthoDB" id="194358at2759"/>
<dbReference type="GeneID" id="20802879"/>